<evidence type="ECO:0000313" key="1">
    <source>
        <dbReference type="EMBL" id="KGE04244.1"/>
    </source>
</evidence>
<proteinExistence type="predicted"/>
<dbReference type="EMBL" id="AUVB01000031">
    <property type="protein sequence ID" value="KGE04244.1"/>
    <property type="molecule type" value="Genomic_DNA"/>
</dbReference>
<dbReference type="HOGENOM" id="CLU_2825162_0_0_6"/>
<name>A0A095X039_9GAMM</name>
<reference evidence="1 2" key="1">
    <citation type="journal article" date="2014" name="Genome Announc.">
        <title>Genome Sequence of Gammaproteobacterial Pseudohaliea rubra Type Strain DSM 19751, Isolated from Coastal Seawater of the Mediterranean Sea.</title>
        <authorList>
            <person name="Spring S."/>
            <person name="Fiebig A."/>
            <person name="Riedel T."/>
            <person name="Goker M."/>
            <person name="Klenk H.P."/>
        </authorList>
    </citation>
    <scope>NUCLEOTIDE SEQUENCE [LARGE SCALE GENOMIC DNA]</scope>
    <source>
        <strain evidence="1 2">DSM 19751</strain>
    </source>
</reference>
<dbReference type="STRING" id="1265313.HRUBRA_01108"/>
<dbReference type="AlphaFoldDB" id="A0A095X039"/>
<organism evidence="1 2">
    <name type="scientific">Pseudohaliea rubra DSM 19751</name>
    <dbReference type="NCBI Taxonomy" id="1265313"/>
    <lineage>
        <taxon>Bacteria</taxon>
        <taxon>Pseudomonadati</taxon>
        <taxon>Pseudomonadota</taxon>
        <taxon>Gammaproteobacteria</taxon>
        <taxon>Cellvibrionales</taxon>
        <taxon>Halieaceae</taxon>
        <taxon>Pseudohaliea</taxon>
    </lineage>
</organism>
<evidence type="ECO:0000313" key="2">
    <source>
        <dbReference type="Proteomes" id="UP000029640"/>
    </source>
</evidence>
<protein>
    <recommendedName>
        <fullName evidence="3">Arsenical resistance operon repressor</fullName>
    </recommendedName>
</protein>
<comment type="caution">
    <text evidence="1">The sequence shown here is derived from an EMBL/GenBank/DDBJ whole genome shotgun (WGS) entry which is preliminary data.</text>
</comment>
<dbReference type="eggNOG" id="COG0640">
    <property type="taxonomic scope" value="Bacteria"/>
</dbReference>
<keyword evidence="2" id="KW-1185">Reference proteome</keyword>
<dbReference type="Proteomes" id="UP000029640">
    <property type="component" value="Unassembled WGS sequence"/>
</dbReference>
<accession>A0A095X039</accession>
<gene>
    <name evidence="1" type="ORF">HRUBRA_01108</name>
</gene>
<dbReference type="PATRIC" id="fig|1265313.6.peg.1092"/>
<evidence type="ECO:0008006" key="3">
    <source>
        <dbReference type="Google" id="ProtNLM"/>
    </source>
</evidence>
<dbReference type="Gene3D" id="1.10.10.10">
    <property type="entry name" value="Winged helix-like DNA-binding domain superfamily/Winged helix DNA-binding domain"/>
    <property type="match status" value="1"/>
</dbReference>
<sequence>MRHCELLADERRGQWVYYRLHPALPAWVLAILKATATAEADAIDRMQERLTPALPGATGREVDACA</sequence>
<dbReference type="InterPro" id="IPR036388">
    <property type="entry name" value="WH-like_DNA-bd_sf"/>
</dbReference>